<dbReference type="InterPro" id="IPR005373">
    <property type="entry name" value="PHAF1"/>
</dbReference>
<organism evidence="2 3">
    <name type="scientific">Brettanomyces naardenensis</name>
    <name type="common">Yeast</name>
    <dbReference type="NCBI Taxonomy" id="13370"/>
    <lineage>
        <taxon>Eukaryota</taxon>
        <taxon>Fungi</taxon>
        <taxon>Dikarya</taxon>
        <taxon>Ascomycota</taxon>
        <taxon>Saccharomycotina</taxon>
        <taxon>Pichiomycetes</taxon>
        <taxon>Pichiales</taxon>
        <taxon>Pichiaceae</taxon>
        <taxon>Brettanomyces</taxon>
    </lineage>
</organism>
<evidence type="ECO:0000313" key="2">
    <source>
        <dbReference type="EMBL" id="VEU21130.1"/>
    </source>
</evidence>
<dbReference type="AlphaFoldDB" id="A0A448YJP7"/>
<protein>
    <submittedName>
        <fullName evidence="2">DEKNAAC102060</fullName>
    </submittedName>
</protein>
<dbReference type="PANTHER" id="PTHR13465">
    <property type="entry name" value="UPF0183 PROTEIN"/>
    <property type="match status" value="1"/>
</dbReference>
<dbReference type="GO" id="GO:0043001">
    <property type="term" value="P:Golgi to plasma membrane protein transport"/>
    <property type="evidence" value="ECO:0007669"/>
    <property type="project" value="TreeGrafter"/>
</dbReference>
<dbReference type="InParanoid" id="A0A448YJP7"/>
<keyword evidence="3" id="KW-1185">Reference proteome</keyword>
<reference evidence="2 3" key="1">
    <citation type="submission" date="2018-12" db="EMBL/GenBank/DDBJ databases">
        <authorList>
            <person name="Tiukova I."/>
            <person name="Dainat J."/>
        </authorList>
    </citation>
    <scope>NUCLEOTIDE SEQUENCE [LARGE SCALE GENOMIC DNA]</scope>
</reference>
<dbReference type="PANTHER" id="PTHR13465:SF2">
    <property type="entry name" value="PHAGOSOME ASSEMBLY FACTOR 1"/>
    <property type="match status" value="1"/>
</dbReference>
<evidence type="ECO:0000313" key="3">
    <source>
        <dbReference type="Proteomes" id="UP000290900"/>
    </source>
</evidence>
<dbReference type="EMBL" id="CAACVR010000010">
    <property type="protein sequence ID" value="VEU21130.1"/>
    <property type="molecule type" value="Genomic_DNA"/>
</dbReference>
<name>A0A448YJP7_BRENA</name>
<sequence>MFPFQVFELQPSEGLGFIKLFDSLFNIVNALNNRNLLNNVKFIYSPNSQLTIVQLASYNINLVFDSCLQRLIVIELNLPVASDSYNYRIKYKGEFASKFEFKAIYNKIFGPTFPGFLDKSTMDYYLSYPGIAFRFKGLKDELESASSNLTNGDDDGSLIQLLTNSSHDINCSSISIFRGSSWKVASQRIAEYLKDPTEKGLISLESSADGQSIAEGNSGSASIRSTGSPGTIAIRSAVVDLDKNDLTLFFSDHPTEESFNIWIGETTMNEVIRLLGPPDDYVLKPRFAKGEPTAYFKIHNYFKYGFDVVYRLDSTNAVHNCPTVKKLILHSNSVNSLEFMRYERFSFSLQKMAAVGDSGSQNGNVLSVRSFSGFDNIKNTLFSGDSYSKPIFLDRKEYELNPDNFNSNNIFELVNLDEKHCDDTNEEMKRWGLSKIYGLNRCIFEVLLEGDEVTSVTMF</sequence>
<evidence type="ECO:0000256" key="1">
    <source>
        <dbReference type="ARBA" id="ARBA00024339"/>
    </source>
</evidence>
<dbReference type="OrthoDB" id="411211at2759"/>
<accession>A0A448YJP7</accession>
<proteinExistence type="inferred from homology"/>
<dbReference type="Pfam" id="PF03676">
    <property type="entry name" value="PHAF1"/>
    <property type="match status" value="1"/>
</dbReference>
<comment type="similarity">
    <text evidence="1">Belongs to the PHAF1 family.</text>
</comment>
<dbReference type="Proteomes" id="UP000290900">
    <property type="component" value="Unassembled WGS sequence"/>
</dbReference>
<gene>
    <name evidence="2" type="ORF">BRENAR_LOCUS1865</name>
</gene>
<dbReference type="GO" id="GO:0005802">
    <property type="term" value="C:trans-Golgi network"/>
    <property type="evidence" value="ECO:0007669"/>
    <property type="project" value="TreeGrafter"/>
</dbReference>
<dbReference type="InterPro" id="IPR039156">
    <property type="entry name" value="PHAF1/BROMI"/>
</dbReference>